<keyword evidence="1" id="KW-0472">Membrane</keyword>
<gene>
    <name evidence="2" type="ORF">CQS04_12050</name>
</gene>
<dbReference type="RefSeq" id="WP_100354364.1">
    <property type="nucleotide sequence ID" value="NZ_PCGR01000004.1"/>
</dbReference>
<dbReference type="AlphaFoldDB" id="A0A2M9EXM1"/>
<dbReference type="EMBL" id="PCGR01000004">
    <property type="protein sequence ID" value="PJK15959.1"/>
    <property type="molecule type" value="Genomic_DNA"/>
</dbReference>
<keyword evidence="1" id="KW-1133">Transmembrane helix</keyword>
<organism evidence="2 3">
    <name type="scientific">Chryseomicrobium excrementi</name>
    <dbReference type="NCBI Taxonomy" id="2041346"/>
    <lineage>
        <taxon>Bacteria</taxon>
        <taxon>Bacillati</taxon>
        <taxon>Bacillota</taxon>
        <taxon>Bacilli</taxon>
        <taxon>Bacillales</taxon>
        <taxon>Caryophanaceae</taxon>
        <taxon>Chryseomicrobium</taxon>
    </lineage>
</organism>
<proteinExistence type="predicted"/>
<keyword evidence="1" id="KW-0812">Transmembrane</keyword>
<feature type="transmembrane region" description="Helical" evidence="1">
    <location>
        <begin position="41"/>
        <end position="64"/>
    </location>
</feature>
<accession>A0A2M9EXM1</accession>
<sequence length="365" mass="40780">MENELKSLKAAMDATAFKDAAFDSTNKQAVREALNKKKRSFPIAPFVAVAALFLVILIGLSTWLQNEQSAAPEPPPETHIFEGMMLQGQTNSGDSLQFMDGNLTIFTDPMMSAVRPWTDPDGASSEQASETTYSKITVVREDSLFSIYSDGNLVFTLTQTAPRMFEDASGNVYVTQQYIEEAAKIEPTTEELLEELEAPYDSIGKILHEYKLPTDGQIGASGTYENGYQFDRNTGFFKSKSYPSGESPPAPTEGQFIGMFMGRLTTIIEDQNANTTNYGPTDTLESSGVSHEKYAIETMLLPQLNQLRNYQQSHKELTSWLDETIALYQEVLNSTNIDAYHENLENAEMRMNDMVEVIRIAREIE</sequence>
<evidence type="ECO:0000313" key="2">
    <source>
        <dbReference type="EMBL" id="PJK15959.1"/>
    </source>
</evidence>
<reference evidence="2 3" key="1">
    <citation type="submission" date="2017-10" db="EMBL/GenBank/DDBJ databases">
        <title>Draft genome of Chryseomicrobium casticus sp. nov.</title>
        <authorList>
            <person name="Chakraborty R."/>
            <person name="Saha T."/>
        </authorList>
    </citation>
    <scope>NUCLEOTIDE SEQUENCE [LARGE SCALE GENOMIC DNA]</scope>
    <source>
        <strain evidence="2 3">ET03</strain>
    </source>
</reference>
<evidence type="ECO:0000313" key="3">
    <source>
        <dbReference type="Proteomes" id="UP000228680"/>
    </source>
</evidence>
<keyword evidence="3" id="KW-1185">Reference proteome</keyword>
<dbReference type="OrthoDB" id="2427943at2"/>
<comment type="caution">
    <text evidence="2">The sequence shown here is derived from an EMBL/GenBank/DDBJ whole genome shotgun (WGS) entry which is preliminary data.</text>
</comment>
<evidence type="ECO:0000256" key="1">
    <source>
        <dbReference type="SAM" id="Phobius"/>
    </source>
</evidence>
<name>A0A2M9EXM1_9BACL</name>
<dbReference type="Proteomes" id="UP000228680">
    <property type="component" value="Unassembled WGS sequence"/>
</dbReference>
<protein>
    <submittedName>
        <fullName evidence="2">Uncharacterized protein</fullName>
    </submittedName>
</protein>